<dbReference type="AlphaFoldDB" id="A0A2S0WRR4"/>
<protein>
    <submittedName>
        <fullName evidence="2">NADPH-dependent ferric siderophore reductase</fullName>
    </submittedName>
</protein>
<accession>A0A5F2EN71</accession>
<feature type="compositionally biased region" description="Basic residues" evidence="1">
    <location>
        <begin position="1"/>
        <end position="10"/>
    </location>
</feature>
<dbReference type="GO" id="GO:0016491">
    <property type="term" value="F:oxidoreductase activity"/>
    <property type="evidence" value="ECO:0007669"/>
    <property type="project" value="InterPro"/>
</dbReference>
<dbReference type="PANTHER" id="PTHR30157:SF0">
    <property type="entry name" value="NADPH-DEPENDENT FERRIC-CHELATE REDUCTASE"/>
    <property type="match status" value="1"/>
</dbReference>
<dbReference type="CDD" id="cd06193">
    <property type="entry name" value="siderophore_interacting"/>
    <property type="match status" value="1"/>
</dbReference>
<dbReference type="Gene3D" id="3.40.50.80">
    <property type="entry name" value="Nucleotide-binding domain of ferredoxin-NADP reductase (FNR) module"/>
    <property type="match status" value="1"/>
</dbReference>
<evidence type="ECO:0000256" key="1">
    <source>
        <dbReference type="SAM" id="MobiDB-lite"/>
    </source>
</evidence>
<name>A0A2S0WRR4_9ACTN</name>
<dbReference type="EMBL" id="CP026952">
    <property type="protein sequence ID" value="AWB93934.1"/>
    <property type="molecule type" value="Genomic_DNA"/>
</dbReference>
<dbReference type="KEGG" id="aez:C3E78_17925"/>
<dbReference type="InterPro" id="IPR007037">
    <property type="entry name" value="SIP_rossman_dom"/>
</dbReference>
<dbReference type="InterPro" id="IPR013113">
    <property type="entry name" value="SIP_FAD-bd"/>
</dbReference>
<dbReference type="InterPro" id="IPR039374">
    <property type="entry name" value="SIP_fam"/>
</dbReference>
<dbReference type="SUPFAM" id="SSF63380">
    <property type="entry name" value="Riboflavin synthase domain-like"/>
    <property type="match status" value="1"/>
</dbReference>
<dbReference type="PROSITE" id="PS51384">
    <property type="entry name" value="FAD_FR"/>
    <property type="match status" value="1"/>
</dbReference>
<dbReference type="InterPro" id="IPR039261">
    <property type="entry name" value="FNR_nucleotide-bd"/>
</dbReference>
<dbReference type="InterPro" id="IPR017938">
    <property type="entry name" value="Riboflavin_synthase-like_b-brl"/>
</dbReference>
<sequence length="323" mass="35889">MLHATNRRRAPTPLRRLALPKSPRRKDPTVKTYTATVLGRRQLSAHLVTVTLGGLHDYASTGVPDEYIRVLIPPAGEELALPQIDDATWAITYAEGAVEPHFRVYTISDHRVVDGETRIDLDIAVHDEGVGSEWARTCRPGDVVGLIEPHGLYAAPADVGWQLLVADITGLPAVARILRGLSPSQRAVVHVVLTDAADRIELPSPADVDVTWQVVAKDTDICEALSDAVTSRELPESDRYVWLAGEARSSRAVRRHLRRELRWPQADFYTCGYWQIEAEKWNARYEEVAEEVTKMSAEVQQKIGDDQGAYLDALDDIYESVGL</sequence>
<proteinExistence type="predicted"/>
<gene>
    <name evidence="2" type="ORF">C3E78_17925</name>
</gene>
<keyword evidence="3" id="KW-1185">Reference proteome</keyword>
<feature type="compositionally biased region" description="Low complexity" evidence="1">
    <location>
        <begin position="11"/>
        <end position="20"/>
    </location>
</feature>
<dbReference type="Pfam" id="PF04954">
    <property type="entry name" value="SIP"/>
    <property type="match status" value="1"/>
</dbReference>
<evidence type="ECO:0000313" key="2">
    <source>
        <dbReference type="EMBL" id="AWB93934.1"/>
    </source>
</evidence>
<dbReference type="Pfam" id="PF08021">
    <property type="entry name" value="FAD_binding_9"/>
    <property type="match status" value="1"/>
</dbReference>
<dbReference type="Gene3D" id="2.40.30.10">
    <property type="entry name" value="Translation factors"/>
    <property type="match status" value="1"/>
</dbReference>
<organism evidence="2 3">
    <name type="scientific">Aeromicrobium chenweiae</name>
    <dbReference type="NCBI Taxonomy" id="2079793"/>
    <lineage>
        <taxon>Bacteria</taxon>
        <taxon>Bacillati</taxon>
        <taxon>Actinomycetota</taxon>
        <taxon>Actinomycetes</taxon>
        <taxon>Propionibacteriales</taxon>
        <taxon>Nocardioidaceae</taxon>
        <taxon>Aeromicrobium</taxon>
    </lineage>
</organism>
<dbReference type="Proteomes" id="UP000244384">
    <property type="component" value="Chromosome"/>
</dbReference>
<evidence type="ECO:0000313" key="3">
    <source>
        <dbReference type="Proteomes" id="UP000244384"/>
    </source>
</evidence>
<feature type="region of interest" description="Disordered" evidence="1">
    <location>
        <begin position="1"/>
        <end position="28"/>
    </location>
</feature>
<dbReference type="PANTHER" id="PTHR30157">
    <property type="entry name" value="FERRIC REDUCTASE, NADPH-DEPENDENT"/>
    <property type="match status" value="1"/>
</dbReference>
<dbReference type="InterPro" id="IPR017927">
    <property type="entry name" value="FAD-bd_FR_type"/>
</dbReference>
<reference evidence="3" key="1">
    <citation type="submission" date="2018-01" db="EMBL/GenBank/DDBJ databases">
        <authorList>
            <person name="Li J."/>
        </authorList>
    </citation>
    <scope>NUCLEOTIDE SEQUENCE [LARGE SCALE GENOMIC DNA]</scope>
    <source>
        <strain evidence="3">592</strain>
    </source>
</reference>
<accession>A0A2S0WRR4</accession>